<evidence type="ECO:0000313" key="3">
    <source>
        <dbReference type="Ensembl" id="ENSPKIP00000017883.1"/>
    </source>
</evidence>
<dbReference type="PANTHER" id="PTHR14609">
    <property type="entry name" value="RING FINGER PROTEIN 219"/>
    <property type="match status" value="1"/>
</dbReference>
<dbReference type="GO" id="GO:0006513">
    <property type="term" value="P:protein monoubiquitination"/>
    <property type="evidence" value="ECO:0007669"/>
    <property type="project" value="InterPro"/>
</dbReference>
<feature type="compositionally biased region" description="Polar residues" evidence="2">
    <location>
        <begin position="451"/>
        <end position="460"/>
    </location>
</feature>
<dbReference type="GO" id="GO:0004842">
    <property type="term" value="F:ubiquitin-protein transferase activity"/>
    <property type="evidence" value="ECO:0007669"/>
    <property type="project" value="InterPro"/>
</dbReference>
<reference evidence="3" key="2">
    <citation type="submission" date="2025-09" db="UniProtKB">
        <authorList>
            <consortium name="Ensembl"/>
        </authorList>
    </citation>
    <scope>IDENTIFICATION</scope>
</reference>
<feature type="coiled-coil region" evidence="1">
    <location>
        <begin position="13"/>
        <end position="54"/>
    </location>
</feature>
<protein>
    <submittedName>
        <fullName evidence="3">Uncharacterized protein</fullName>
    </submittedName>
</protein>
<keyword evidence="4" id="KW-1185">Reference proteome</keyword>
<reference evidence="3" key="1">
    <citation type="submission" date="2025-08" db="UniProtKB">
        <authorList>
            <consortium name="Ensembl"/>
        </authorList>
    </citation>
    <scope>IDENTIFICATION</scope>
</reference>
<dbReference type="GO" id="GO:0006275">
    <property type="term" value="P:regulation of DNA replication"/>
    <property type="evidence" value="ECO:0007669"/>
    <property type="project" value="InterPro"/>
</dbReference>
<evidence type="ECO:0000256" key="2">
    <source>
        <dbReference type="SAM" id="MobiDB-lite"/>
    </source>
</evidence>
<evidence type="ECO:0000256" key="1">
    <source>
        <dbReference type="SAM" id="Coils"/>
    </source>
</evidence>
<dbReference type="STRING" id="1676925.ENSPKIP00000017883"/>
<evidence type="ECO:0000313" key="4">
    <source>
        <dbReference type="Proteomes" id="UP000261540"/>
    </source>
</evidence>
<sequence length="460" mass="51108">MVLCLGRFGRYTVAALEAKISQYERDVDHLRKALERSDKYIEELESRVSENESKCDKRVAIKSTDDICHQTMTDVLTDKGRADQACHVKGGPTRIVTMRKSLSEMGNSIVCTKPDSEMVDLSGPCGFHLTTAVKQTVPSTFYKDQIFTPDILYVDNYVSSVPSTSMSCLSLKSPNVHIDKRTQCKPLSYLRKLSFDDCCSSTSVSENKHSDTSNVNHRTAINHKVNLKSSSPLFWGTCSLNPDSPRPTSLTKADEEQKDSEEEHAKASTLQCRNDCKMESLKMSSEVSMDAAYFDKVSELDSMMSECENYKVPHYSFDSTQSSDFDISLMQELDASTNLIRPVKFNVSPSTALCGIRAQIGGTLLNPSMEDISCAGIKDPVIIEPLTDISSTSNFALQPHEWSETRTTYLLLSGQPSSHLTQVDDHNLVENDRAQNGQSTKRKTAECHDVSSPSKVSKLL</sequence>
<name>A0A3B3RHN6_9TELE</name>
<dbReference type="PANTHER" id="PTHR14609:SF1">
    <property type="entry name" value="ORC UBIQUITIN LIGASE 1"/>
    <property type="match status" value="1"/>
</dbReference>
<keyword evidence="1" id="KW-0175">Coiled coil</keyword>
<feature type="region of interest" description="Disordered" evidence="2">
    <location>
        <begin position="435"/>
        <end position="460"/>
    </location>
</feature>
<dbReference type="Ensembl" id="ENSPKIT00000042402.1">
    <property type="protein sequence ID" value="ENSPKIP00000017883.1"/>
    <property type="gene ID" value="ENSPKIG00000003633.1"/>
</dbReference>
<accession>A0A3B3RHN6</accession>
<proteinExistence type="predicted"/>
<feature type="region of interest" description="Disordered" evidence="2">
    <location>
        <begin position="244"/>
        <end position="267"/>
    </location>
</feature>
<dbReference type="InterPro" id="IPR039209">
    <property type="entry name" value="OBI1"/>
</dbReference>
<dbReference type="Proteomes" id="UP000261540">
    <property type="component" value="Unplaced"/>
</dbReference>
<dbReference type="GeneTree" id="ENSGT00390000013512"/>
<organism evidence="3 4">
    <name type="scientific">Paramormyrops kingsleyae</name>
    <dbReference type="NCBI Taxonomy" id="1676925"/>
    <lineage>
        <taxon>Eukaryota</taxon>
        <taxon>Metazoa</taxon>
        <taxon>Chordata</taxon>
        <taxon>Craniata</taxon>
        <taxon>Vertebrata</taxon>
        <taxon>Euteleostomi</taxon>
        <taxon>Actinopterygii</taxon>
        <taxon>Neopterygii</taxon>
        <taxon>Teleostei</taxon>
        <taxon>Osteoglossocephala</taxon>
        <taxon>Osteoglossomorpha</taxon>
        <taxon>Osteoglossiformes</taxon>
        <taxon>Mormyridae</taxon>
        <taxon>Paramormyrops</taxon>
    </lineage>
</organism>
<dbReference type="AlphaFoldDB" id="A0A3B3RHN6"/>